<protein>
    <recommendedName>
        <fullName evidence="1">DUF4326 domain-containing protein</fullName>
    </recommendedName>
</protein>
<dbReference type="EMBL" id="CP020925">
    <property type="protein sequence ID" value="ATP21635.1"/>
    <property type="molecule type" value="Genomic_DNA"/>
</dbReference>
<gene>
    <name evidence="2" type="ORF">BV87_19640</name>
</gene>
<accession>A0A2D1R9V8</accession>
<proteinExistence type="predicted"/>
<feature type="domain" description="DUF4326" evidence="1">
    <location>
        <begin position="23"/>
        <end position="122"/>
    </location>
</feature>
<reference evidence="2 3" key="1">
    <citation type="submission" date="2017-04" db="EMBL/GenBank/DDBJ databases">
        <title>Characterization, genome and methylation analysis of a phthalic acid esters degrading strain Sphingobium yanoikuyae SHJ.</title>
        <authorList>
            <person name="Feng L."/>
        </authorList>
    </citation>
    <scope>NUCLEOTIDE SEQUENCE [LARGE SCALE GENOMIC DNA]</scope>
    <source>
        <strain evidence="2 3">SHJ</strain>
    </source>
</reference>
<dbReference type="AlphaFoldDB" id="A0A2D1R9V8"/>
<evidence type="ECO:0000313" key="3">
    <source>
        <dbReference type="Proteomes" id="UP000037029"/>
    </source>
</evidence>
<evidence type="ECO:0000313" key="2">
    <source>
        <dbReference type="EMBL" id="ATP21635.1"/>
    </source>
</evidence>
<dbReference type="Proteomes" id="UP000037029">
    <property type="component" value="Chromosome"/>
</dbReference>
<sequence length="135" mass="15298">MDRGGCTPSIRAKALPRRLQRSRKRGVPVPAGARYVGRPTEFANPFDGRGFGHVRAVRLFDRWIDGRLGDLTLEALGFCPAEIEALHRFRARLLDRLPQLAGLDLQCWCPITSRWCHADSLIRRANSLFSMENAR</sequence>
<dbReference type="InterPro" id="IPR025475">
    <property type="entry name" value="DUF4326"/>
</dbReference>
<name>A0A2D1R9V8_SPHYA</name>
<evidence type="ECO:0000259" key="1">
    <source>
        <dbReference type="Pfam" id="PF14216"/>
    </source>
</evidence>
<dbReference type="Pfam" id="PF14216">
    <property type="entry name" value="DUF4326"/>
    <property type="match status" value="1"/>
</dbReference>
<organism evidence="2 3">
    <name type="scientific">Sphingobium yanoikuyae</name>
    <name type="common">Sphingomonas yanoikuyae</name>
    <dbReference type="NCBI Taxonomy" id="13690"/>
    <lineage>
        <taxon>Bacteria</taxon>
        <taxon>Pseudomonadati</taxon>
        <taxon>Pseudomonadota</taxon>
        <taxon>Alphaproteobacteria</taxon>
        <taxon>Sphingomonadales</taxon>
        <taxon>Sphingomonadaceae</taxon>
        <taxon>Sphingobium</taxon>
    </lineage>
</organism>